<dbReference type="AlphaFoldDB" id="A0A1Y1S6E8"/>
<dbReference type="EMBL" id="LWDP01000037">
    <property type="protein sequence ID" value="ORD93967.1"/>
    <property type="molecule type" value="Genomic_DNA"/>
</dbReference>
<reference evidence="2 3" key="1">
    <citation type="journal article" date="2017" name="Environ. Microbiol.">
        <title>Decay of the glycolytic pathway and adaptation to intranuclear parasitism within Enterocytozoonidae microsporidia.</title>
        <authorList>
            <person name="Wiredu Boakye D."/>
            <person name="Jaroenlak P."/>
            <person name="Prachumwat A."/>
            <person name="Williams T.A."/>
            <person name="Bateman K.S."/>
            <person name="Itsathitphaisarn O."/>
            <person name="Sritunyalucksana K."/>
            <person name="Paszkiewicz K.H."/>
            <person name="Moore K.A."/>
            <person name="Stentiford G.D."/>
            <person name="Williams B.A."/>
        </authorList>
    </citation>
    <scope>NUCLEOTIDE SEQUENCE [LARGE SCALE GENOMIC DNA]</scope>
    <source>
        <strain evidence="2 3">GB1</strain>
    </source>
</reference>
<feature type="compositionally biased region" description="Polar residues" evidence="1">
    <location>
        <begin position="214"/>
        <end position="224"/>
    </location>
</feature>
<feature type="region of interest" description="Disordered" evidence="1">
    <location>
        <begin position="150"/>
        <end position="235"/>
    </location>
</feature>
<protein>
    <submittedName>
        <fullName evidence="2">Uncharacterized protein</fullName>
    </submittedName>
</protein>
<feature type="compositionally biased region" description="Low complexity" evidence="1">
    <location>
        <begin position="199"/>
        <end position="213"/>
    </location>
</feature>
<feature type="compositionally biased region" description="Low complexity" evidence="1">
    <location>
        <begin position="164"/>
        <end position="184"/>
    </location>
</feature>
<sequence>MLPLLLRSARMLTLDERCQQIGIEPEVCLKYTSSAPEALTCDVYRGCNDNTSVGSGKINVVDLLRIVKEIKAGKKDGEKTKKCESVPASTAGQCTCSSAPNTQCHDVTVTRVQYSTVSIDRPITLYREMTTTVTRVRPITNYKVTTFTETVTESRKEDEKTKTKTTTSDEVPKTVTVSPTSSKTKPVESSTSYSSIPPVTVNETVTKTVTKTNPGETTPQSTRPSAVRPSSCEPGKLSCDKTYNIKLSRKEVDRLMRKKKRVRTRTIVNTVYRKKRGDVSDETVTTTVYK</sequence>
<evidence type="ECO:0000256" key="1">
    <source>
        <dbReference type="SAM" id="MobiDB-lite"/>
    </source>
</evidence>
<dbReference type="OrthoDB" id="2196395at2759"/>
<feature type="compositionally biased region" description="Polar residues" evidence="1">
    <location>
        <begin position="188"/>
        <end position="197"/>
    </location>
</feature>
<feature type="compositionally biased region" description="Basic and acidic residues" evidence="1">
    <location>
        <begin position="152"/>
        <end position="162"/>
    </location>
</feature>
<comment type="caution">
    <text evidence="2">The sequence shown here is derived from an EMBL/GenBank/DDBJ whole genome shotgun (WGS) entry which is preliminary data.</text>
</comment>
<gene>
    <name evidence="2" type="ORF">ECANGB1_1301</name>
</gene>
<proteinExistence type="predicted"/>
<name>A0A1Y1S6E8_9MICR</name>
<evidence type="ECO:0000313" key="2">
    <source>
        <dbReference type="EMBL" id="ORD93967.1"/>
    </source>
</evidence>
<accession>A0A1Y1S6E8</accession>
<dbReference type="VEuPathDB" id="MicrosporidiaDB:ECANGB1_1301"/>
<evidence type="ECO:0000313" key="3">
    <source>
        <dbReference type="Proteomes" id="UP000192639"/>
    </source>
</evidence>
<dbReference type="Proteomes" id="UP000192639">
    <property type="component" value="Unassembled WGS sequence"/>
</dbReference>
<organism evidence="2 3">
    <name type="scientific">Enterospora canceri</name>
    <dbReference type="NCBI Taxonomy" id="1081671"/>
    <lineage>
        <taxon>Eukaryota</taxon>
        <taxon>Fungi</taxon>
        <taxon>Fungi incertae sedis</taxon>
        <taxon>Microsporidia</taxon>
        <taxon>Enterocytozoonidae</taxon>
        <taxon>Enterospora</taxon>
    </lineage>
</organism>
<keyword evidence="3" id="KW-1185">Reference proteome</keyword>